<evidence type="ECO:0000259" key="10">
    <source>
        <dbReference type="Pfam" id="PF02784"/>
    </source>
</evidence>
<evidence type="ECO:0000256" key="6">
    <source>
        <dbReference type="NCBIfam" id="TIGR01048"/>
    </source>
</evidence>
<protein>
    <recommendedName>
        <fullName evidence="5 6">Diaminopimelate decarboxylase</fullName>
        <shortName evidence="5">DAP decarboxylase</shortName>
        <shortName evidence="5">DAPDC</shortName>
        <ecNumber evidence="5 6">4.1.1.20</ecNumber>
    </recommendedName>
</protein>
<dbReference type="InterPro" id="IPR029066">
    <property type="entry name" value="PLP-binding_barrel"/>
</dbReference>
<keyword evidence="12" id="KW-1185">Reference proteome</keyword>
<dbReference type="PRINTS" id="PR01181">
    <property type="entry name" value="DAPDCRBXLASE"/>
</dbReference>
<evidence type="ECO:0000256" key="8">
    <source>
        <dbReference type="RuleBase" id="RU003738"/>
    </source>
</evidence>
<dbReference type="FunFam" id="3.20.20.10:FF:000003">
    <property type="entry name" value="Diaminopimelate decarboxylase"/>
    <property type="match status" value="1"/>
</dbReference>
<evidence type="ECO:0000256" key="7">
    <source>
        <dbReference type="PIRSR" id="PIRSR600183-50"/>
    </source>
</evidence>
<dbReference type="Pfam" id="PF00278">
    <property type="entry name" value="Orn_DAP_Arg_deC"/>
    <property type="match status" value="1"/>
</dbReference>
<feature type="binding site" evidence="5">
    <location>
        <position position="343"/>
    </location>
    <ligand>
        <name>substrate</name>
    </ligand>
</feature>
<dbReference type="PROSITE" id="PS00878">
    <property type="entry name" value="ODR_DC_2_1"/>
    <property type="match status" value="1"/>
</dbReference>
<reference evidence="11 12" key="1">
    <citation type="submission" date="2016-11" db="EMBL/GenBank/DDBJ databases">
        <authorList>
            <person name="Jaros S."/>
            <person name="Januszkiewicz K."/>
            <person name="Wedrychowicz H."/>
        </authorList>
    </citation>
    <scope>NUCLEOTIDE SEQUENCE [LARGE SCALE GENOMIC DNA]</scope>
    <source>
        <strain evidence="11 12">DSM 28715</strain>
    </source>
</reference>
<dbReference type="Gene3D" id="2.40.37.10">
    <property type="entry name" value="Lyase, Ornithine Decarboxylase, Chain A, domain 1"/>
    <property type="match status" value="1"/>
</dbReference>
<dbReference type="InterPro" id="IPR022644">
    <property type="entry name" value="De-COase2_N"/>
</dbReference>
<dbReference type="GO" id="GO:0008836">
    <property type="term" value="F:diaminopimelate decarboxylase activity"/>
    <property type="evidence" value="ECO:0007669"/>
    <property type="project" value="UniProtKB-UniRule"/>
</dbReference>
<feature type="binding site" evidence="5">
    <location>
        <position position="404"/>
    </location>
    <ligand>
        <name>pyridoxal 5'-phosphate</name>
        <dbReference type="ChEBI" id="CHEBI:597326"/>
    </ligand>
</feature>
<evidence type="ECO:0000259" key="9">
    <source>
        <dbReference type="Pfam" id="PF00278"/>
    </source>
</evidence>
<keyword evidence="4 5" id="KW-0456">Lyase</keyword>
<feature type="active site" description="Proton donor" evidence="7">
    <location>
        <position position="375"/>
    </location>
</feature>
<dbReference type="InterPro" id="IPR009006">
    <property type="entry name" value="Ala_racemase/Decarboxylase_C"/>
</dbReference>
<evidence type="ECO:0000313" key="11">
    <source>
        <dbReference type="EMBL" id="SHH05418.1"/>
    </source>
</evidence>
<dbReference type="Gene3D" id="3.20.20.10">
    <property type="entry name" value="Alanine racemase"/>
    <property type="match status" value="1"/>
</dbReference>
<comment type="similarity">
    <text evidence="5">Belongs to the Orn/Lys/Arg decarboxylase class-II family. LysA subfamily.</text>
</comment>
<dbReference type="EMBL" id="FQXB01000002">
    <property type="protein sequence ID" value="SHH05418.1"/>
    <property type="molecule type" value="Genomic_DNA"/>
</dbReference>
<dbReference type="PROSITE" id="PS00879">
    <property type="entry name" value="ODR_DC_2_2"/>
    <property type="match status" value="1"/>
</dbReference>
<dbReference type="InterPro" id="IPR022643">
    <property type="entry name" value="De-COase2_C"/>
</dbReference>
<dbReference type="EC" id="4.1.1.20" evidence="5 6"/>
<name>A0A1M5PUD7_9RHOB</name>
<dbReference type="UniPathway" id="UPA00034">
    <property type="reaction ID" value="UER00027"/>
</dbReference>
<feature type="binding site" evidence="5">
    <location>
        <position position="347"/>
    </location>
    <ligand>
        <name>substrate</name>
    </ligand>
</feature>
<accession>A0A1M5PUD7</accession>
<evidence type="ECO:0000256" key="5">
    <source>
        <dbReference type="HAMAP-Rule" id="MF_02120"/>
    </source>
</evidence>
<keyword evidence="5" id="KW-0028">Amino-acid biosynthesis</keyword>
<feature type="binding site" evidence="5">
    <location>
        <position position="307"/>
    </location>
    <ligand>
        <name>substrate</name>
    </ligand>
</feature>
<feature type="binding site" evidence="5">
    <location>
        <begin position="304"/>
        <end position="307"/>
    </location>
    <ligand>
        <name>pyridoxal 5'-phosphate</name>
        <dbReference type="ChEBI" id="CHEBI:597326"/>
    </ligand>
</feature>
<feature type="modified residue" description="N6-(pyridoxal phosphate)lysine" evidence="5 7">
    <location>
        <position position="89"/>
    </location>
</feature>
<dbReference type="InterPro" id="IPR022653">
    <property type="entry name" value="De-COase2_pyr-phos_BS"/>
</dbReference>
<dbReference type="PANTHER" id="PTHR43727">
    <property type="entry name" value="DIAMINOPIMELATE DECARBOXYLASE"/>
    <property type="match status" value="1"/>
</dbReference>
<dbReference type="PANTHER" id="PTHR43727:SF2">
    <property type="entry name" value="GROUP IV DECARBOXYLASE"/>
    <property type="match status" value="1"/>
</dbReference>
<gene>
    <name evidence="5" type="primary">lysA</name>
    <name evidence="11" type="ORF">SAMN05444003_1854</name>
</gene>
<dbReference type="HAMAP" id="MF_02120">
    <property type="entry name" value="LysA"/>
    <property type="match status" value="1"/>
</dbReference>
<dbReference type="SUPFAM" id="SSF51419">
    <property type="entry name" value="PLP-binding barrel"/>
    <property type="match status" value="1"/>
</dbReference>
<comment type="cofactor">
    <cofactor evidence="1 5 7 8">
        <name>pyridoxal 5'-phosphate</name>
        <dbReference type="ChEBI" id="CHEBI:597326"/>
    </cofactor>
</comment>
<evidence type="ECO:0000256" key="3">
    <source>
        <dbReference type="ARBA" id="ARBA00022898"/>
    </source>
</evidence>
<comment type="subunit">
    <text evidence="5">Homodimer.</text>
</comment>
<proteinExistence type="inferred from homology"/>
<dbReference type="CDD" id="cd06828">
    <property type="entry name" value="PLPDE_III_DapDC"/>
    <property type="match status" value="1"/>
</dbReference>
<keyword evidence="5 8" id="KW-0457">Lysine biosynthesis</keyword>
<feature type="binding site" evidence="5">
    <location>
        <position position="404"/>
    </location>
    <ligand>
        <name>substrate</name>
    </ligand>
</feature>
<feature type="domain" description="Orn/DAP/Arg decarboxylase 2 C-terminal" evidence="9">
    <location>
        <begin position="58"/>
        <end position="402"/>
    </location>
</feature>
<feature type="binding site" evidence="5">
    <location>
        <position position="268"/>
    </location>
    <ligand>
        <name>pyridoxal 5'-phosphate</name>
        <dbReference type="ChEBI" id="CHEBI:597326"/>
    </ligand>
</feature>
<dbReference type="InterPro" id="IPR002986">
    <property type="entry name" value="DAP_deCOOHase_LysA"/>
</dbReference>
<evidence type="ECO:0000256" key="4">
    <source>
        <dbReference type="ARBA" id="ARBA00023239"/>
    </source>
</evidence>
<evidence type="ECO:0000313" key="12">
    <source>
        <dbReference type="Proteomes" id="UP000184074"/>
    </source>
</evidence>
<keyword evidence="2 5" id="KW-0210">Decarboxylase</keyword>
<dbReference type="Proteomes" id="UP000184074">
    <property type="component" value="Unassembled WGS sequence"/>
</dbReference>
<dbReference type="STRING" id="1508389.SAMN05444003_1854"/>
<dbReference type="InterPro" id="IPR022657">
    <property type="entry name" value="De-COase2_CS"/>
</dbReference>
<organism evidence="11 12">
    <name type="scientific">Cognatiyoonia sediminum</name>
    <dbReference type="NCBI Taxonomy" id="1508389"/>
    <lineage>
        <taxon>Bacteria</taxon>
        <taxon>Pseudomonadati</taxon>
        <taxon>Pseudomonadota</taxon>
        <taxon>Alphaproteobacteria</taxon>
        <taxon>Rhodobacterales</taxon>
        <taxon>Paracoccaceae</taxon>
        <taxon>Cognatiyoonia</taxon>
    </lineage>
</organism>
<dbReference type="SUPFAM" id="SSF50621">
    <property type="entry name" value="Alanine racemase C-terminal domain-like"/>
    <property type="match status" value="1"/>
</dbReference>
<dbReference type="GO" id="GO:0030170">
    <property type="term" value="F:pyridoxal phosphate binding"/>
    <property type="evidence" value="ECO:0007669"/>
    <property type="project" value="UniProtKB-UniRule"/>
</dbReference>
<feature type="binding site" evidence="5">
    <location>
        <position position="376"/>
    </location>
    <ligand>
        <name>substrate</name>
    </ligand>
</feature>
<dbReference type="AlphaFoldDB" id="A0A1M5PUD7"/>
<evidence type="ECO:0000256" key="2">
    <source>
        <dbReference type="ARBA" id="ARBA00022793"/>
    </source>
</evidence>
<dbReference type="PRINTS" id="PR01179">
    <property type="entry name" value="ODADCRBXLASE"/>
</dbReference>
<comment type="catalytic activity">
    <reaction evidence="5 8">
        <text>meso-2,6-diaminopimelate + H(+) = L-lysine + CO2</text>
        <dbReference type="Rhea" id="RHEA:15101"/>
        <dbReference type="ChEBI" id="CHEBI:15378"/>
        <dbReference type="ChEBI" id="CHEBI:16526"/>
        <dbReference type="ChEBI" id="CHEBI:32551"/>
        <dbReference type="ChEBI" id="CHEBI:57791"/>
        <dbReference type="EC" id="4.1.1.20"/>
    </reaction>
</comment>
<dbReference type="Pfam" id="PF02784">
    <property type="entry name" value="Orn_Arg_deC_N"/>
    <property type="match status" value="1"/>
</dbReference>
<comment type="pathway">
    <text evidence="5 8">Amino-acid biosynthesis; L-lysine biosynthesis via DAP pathway; L-lysine from DL-2,6-diaminopimelate: step 1/1.</text>
</comment>
<dbReference type="InterPro" id="IPR000183">
    <property type="entry name" value="Orn/DAP/Arg_de-COase"/>
</dbReference>
<dbReference type="GO" id="GO:0009089">
    <property type="term" value="P:lysine biosynthetic process via diaminopimelate"/>
    <property type="evidence" value="ECO:0007669"/>
    <property type="project" value="UniProtKB-UniRule"/>
</dbReference>
<comment type="function">
    <text evidence="5">Specifically catalyzes the decarboxylation of meso-diaminopimelate (meso-DAP) to L-lysine.</text>
</comment>
<keyword evidence="3 5" id="KW-0663">Pyridoxal phosphate</keyword>
<evidence type="ECO:0000256" key="1">
    <source>
        <dbReference type="ARBA" id="ARBA00001933"/>
    </source>
</evidence>
<dbReference type="NCBIfam" id="TIGR01048">
    <property type="entry name" value="lysA"/>
    <property type="match status" value="1"/>
</dbReference>
<feature type="domain" description="Orn/DAP/Arg decarboxylase 2 N-terminal" evidence="10">
    <location>
        <begin position="64"/>
        <end position="310"/>
    </location>
</feature>
<sequence>MRFEFGPNKGWCFDLICYVVRQKDAETVSLDHFLYRNGVLHAEDVPVAEIAAAVGTPFYVYSTATLQRHFKLFDDALEGLDHLVCFAMKSLSNQAVLKVLADAGAGMDVVSVGEYMRAKAAGVPGEKIVFSGVGKTAEEMRIALEGGIRQFNVESEPEMLVLSRVASELGVVTPITVRVNPDVDAKTHAKIATGKSENKFGIPISRAREVYAMAAELPGLKVIGIDVHIGSQLTELEPFELAYQKVAELTEVLRADGHEITRLDLGGGLGIPYARSNEAPPLPMDYGALIKRTVGHLGCEVEIEPGRLISGNAGLMVSKVIYVKEGEDRKFLIIDGAMNDLIRPAMYEAHHDIVPVVEPEVGAEPATYDIVGPVCESGDTFAKGRTMAAVESDDLIAFRSAGAYGAVMASEYNSRPLIPEVLVHGDQFAVIRPRPTFDEMIARDTLPEWL</sequence>